<evidence type="ECO:0000313" key="7">
    <source>
        <dbReference type="Proteomes" id="UP000494245"/>
    </source>
</evidence>
<protein>
    <submittedName>
        <fullName evidence="6">Cobalt-precorrin-8 methylmutase</fullName>
        <ecNumber evidence="6">5.4.99.60</ecNumber>
    </submittedName>
</protein>
<accession>A0A6V8LUS3</accession>
<comment type="similarity">
    <text evidence="2">Belongs to the CobH/CbiC family.</text>
</comment>
<dbReference type="PANTHER" id="PTHR43588">
    <property type="entry name" value="COBALT-PRECORRIN-8 METHYLMUTASE"/>
    <property type="match status" value="1"/>
</dbReference>
<dbReference type="Pfam" id="PF02570">
    <property type="entry name" value="CbiC"/>
    <property type="match status" value="1"/>
</dbReference>
<organism evidence="6 7">
    <name type="scientific">Fundidesulfovibrio magnetotacticus</name>
    <dbReference type="NCBI Taxonomy" id="2730080"/>
    <lineage>
        <taxon>Bacteria</taxon>
        <taxon>Pseudomonadati</taxon>
        <taxon>Thermodesulfobacteriota</taxon>
        <taxon>Desulfovibrionia</taxon>
        <taxon>Desulfovibrionales</taxon>
        <taxon>Desulfovibrionaceae</taxon>
        <taxon>Fundidesulfovibrio</taxon>
    </lineage>
</organism>
<dbReference type="InterPro" id="IPR003722">
    <property type="entry name" value="Cbl_synth_CobH/CbiC"/>
</dbReference>
<evidence type="ECO:0000256" key="1">
    <source>
        <dbReference type="ARBA" id="ARBA00004953"/>
    </source>
</evidence>
<dbReference type="GO" id="GO:0016993">
    <property type="term" value="F:precorrin-8X methylmutase activity"/>
    <property type="evidence" value="ECO:0007669"/>
    <property type="project" value="InterPro"/>
</dbReference>
<dbReference type="Gene3D" id="3.40.50.10230">
    <property type="entry name" value="Cobalamin biosynthesis CobH/CbiC, precorrin-8X methylmutase"/>
    <property type="match status" value="1"/>
</dbReference>
<evidence type="ECO:0000313" key="6">
    <source>
        <dbReference type="EMBL" id="GFK93407.1"/>
    </source>
</evidence>
<dbReference type="AlphaFoldDB" id="A0A6V8LUS3"/>
<evidence type="ECO:0000256" key="3">
    <source>
        <dbReference type="ARBA" id="ARBA00022573"/>
    </source>
</evidence>
<evidence type="ECO:0000256" key="2">
    <source>
        <dbReference type="ARBA" id="ARBA00009774"/>
    </source>
</evidence>
<comment type="pathway">
    <text evidence="1">Cofactor biosynthesis; adenosylcobalamin biosynthesis.</text>
</comment>
<keyword evidence="3" id="KW-0169">Cobalamin biosynthesis</keyword>
<keyword evidence="4 6" id="KW-0413">Isomerase</keyword>
<dbReference type="Proteomes" id="UP000494245">
    <property type="component" value="Unassembled WGS sequence"/>
</dbReference>
<dbReference type="GO" id="GO:0009236">
    <property type="term" value="P:cobalamin biosynthetic process"/>
    <property type="evidence" value="ECO:0007669"/>
    <property type="project" value="UniProtKB-UniPathway"/>
</dbReference>
<reference evidence="6 7" key="1">
    <citation type="submission" date="2020-04" db="EMBL/GenBank/DDBJ databases">
        <authorList>
            <consortium name="Desulfovibrio sp. FSS-1 genome sequencing consortium"/>
            <person name="Shimoshige H."/>
            <person name="Kobayashi H."/>
            <person name="Maekawa T."/>
        </authorList>
    </citation>
    <scope>NUCLEOTIDE SEQUENCE [LARGE SCALE GENOMIC DNA]</scope>
    <source>
        <strain evidence="6 7">SIID29052-01</strain>
    </source>
</reference>
<reference evidence="6 7" key="2">
    <citation type="submission" date="2020-05" db="EMBL/GenBank/DDBJ databases">
        <title>Draft genome sequence of Desulfovibrio sp. strainFSS-1.</title>
        <authorList>
            <person name="Shimoshige H."/>
            <person name="Kobayashi H."/>
            <person name="Maekawa T."/>
        </authorList>
    </citation>
    <scope>NUCLEOTIDE SEQUENCE [LARGE SCALE GENOMIC DNA]</scope>
    <source>
        <strain evidence="6 7">SIID29052-01</strain>
    </source>
</reference>
<evidence type="ECO:0000256" key="4">
    <source>
        <dbReference type="ARBA" id="ARBA00023235"/>
    </source>
</evidence>
<dbReference type="PANTHER" id="PTHR43588:SF1">
    <property type="entry name" value="COBALT-PRECORRIN-8 METHYLMUTASE"/>
    <property type="match status" value="1"/>
</dbReference>
<dbReference type="RefSeq" id="WP_173082403.1">
    <property type="nucleotide sequence ID" value="NZ_BLTE01000004.1"/>
</dbReference>
<dbReference type="UniPathway" id="UPA00148"/>
<dbReference type="EMBL" id="BLTE01000004">
    <property type="protein sequence ID" value="GFK93407.1"/>
    <property type="molecule type" value="Genomic_DNA"/>
</dbReference>
<dbReference type="SUPFAM" id="SSF63965">
    <property type="entry name" value="Precorrin-8X methylmutase CbiC/CobH"/>
    <property type="match status" value="1"/>
</dbReference>
<proteinExistence type="inferred from homology"/>
<comment type="caution">
    <text evidence="6">The sequence shown here is derived from an EMBL/GenBank/DDBJ whole genome shotgun (WGS) entry which is preliminary data.</text>
</comment>
<gene>
    <name evidence="6" type="primary">cbiC</name>
    <name evidence="6" type="ORF">NNJEOMEG_01239</name>
</gene>
<sequence length="216" mass="22904">MDTPRLLQTAGPADIERQSFAIIDSLVPEPRPFEGAQWEVARRLVHTSADFELLSLLRFSPGAVRAGVAALRSGATVVTDTRMCQVGIPGRRLDSLGSRSVCYMDDPDLAVRAREQGVTRARLAVDEAARLSGPVVFAVGNAPTALLRLMELMDVGRIAPELVVGMPVGFVNAAESKALLMERSDAPWIAIEGRKGGSALAAACVNALAEMALRAG</sequence>
<dbReference type="InterPro" id="IPR036588">
    <property type="entry name" value="CobH/CbiC_sf"/>
</dbReference>
<evidence type="ECO:0000259" key="5">
    <source>
        <dbReference type="Pfam" id="PF02570"/>
    </source>
</evidence>
<dbReference type="EC" id="5.4.99.60" evidence="6"/>
<keyword evidence="7" id="KW-1185">Reference proteome</keyword>
<feature type="domain" description="Cobalamin biosynthesis precorrin-8X methylmutase CobH/CbiC" evidence="5">
    <location>
        <begin position="14"/>
        <end position="211"/>
    </location>
</feature>
<dbReference type="GO" id="GO:0043778">
    <property type="term" value="F:cobalt-precorrin-8 methylmutase activity"/>
    <property type="evidence" value="ECO:0007669"/>
    <property type="project" value="UniProtKB-EC"/>
</dbReference>
<name>A0A6V8LUS3_9BACT</name>